<proteinExistence type="predicted"/>
<name>W9ZER0_9EURO</name>
<dbReference type="InterPro" id="IPR051609">
    <property type="entry name" value="NmrA/Isoflavone_reductase-like"/>
</dbReference>
<evidence type="ECO:0000313" key="5">
    <source>
        <dbReference type="Proteomes" id="UP000019478"/>
    </source>
</evidence>
<evidence type="ECO:0000256" key="1">
    <source>
        <dbReference type="ARBA" id="ARBA00022857"/>
    </source>
</evidence>
<dbReference type="EMBL" id="AMGY01000001">
    <property type="protein sequence ID" value="EXJ92989.1"/>
    <property type="molecule type" value="Genomic_DNA"/>
</dbReference>
<keyword evidence="5" id="KW-1185">Reference proteome</keyword>
<dbReference type="Proteomes" id="UP000019478">
    <property type="component" value="Unassembled WGS sequence"/>
</dbReference>
<dbReference type="InterPro" id="IPR036291">
    <property type="entry name" value="NAD(P)-bd_dom_sf"/>
</dbReference>
<organism evidence="4 5">
    <name type="scientific">Capronia epimyces CBS 606.96</name>
    <dbReference type="NCBI Taxonomy" id="1182542"/>
    <lineage>
        <taxon>Eukaryota</taxon>
        <taxon>Fungi</taxon>
        <taxon>Dikarya</taxon>
        <taxon>Ascomycota</taxon>
        <taxon>Pezizomycotina</taxon>
        <taxon>Eurotiomycetes</taxon>
        <taxon>Chaetothyriomycetidae</taxon>
        <taxon>Chaetothyriales</taxon>
        <taxon>Herpotrichiellaceae</taxon>
        <taxon>Capronia</taxon>
    </lineage>
</organism>
<gene>
    <name evidence="4" type="ORF">A1O3_01545</name>
</gene>
<dbReference type="InterPro" id="IPR045312">
    <property type="entry name" value="PCBER-like"/>
</dbReference>
<sequence>MATTTALKKVVLVGASGNLGAIILPALLESNALEVTVLTRASSSAAFPPDVAVIKTAYSEADLVKALQGQDAVISAVGAAGFQSQKTLIDASIKAGVKRFIPSEFSSNTLSDTVRQLVPVFEAKKQILDYLKDQEGSGLSWTGLATGLLLDWGLQSGFLGFDIANKKAVLWDGGNVLFSATNRADIGKAVVSIFQHPSETANKYLYTSTVTTSQSAILKSLEEHTAHSWTVDKVKSEEQTAKGRQLVSEGNFTGMFLLVQASGYGAVEGIRCNYAAEERLANADLGLPVEGSLDETVKAVLQSSK</sequence>
<dbReference type="CDD" id="cd05259">
    <property type="entry name" value="PCBER_SDR_a"/>
    <property type="match status" value="1"/>
</dbReference>
<dbReference type="Pfam" id="PF05368">
    <property type="entry name" value="NmrA"/>
    <property type="match status" value="1"/>
</dbReference>
<evidence type="ECO:0000259" key="3">
    <source>
        <dbReference type="Pfam" id="PF05368"/>
    </source>
</evidence>
<evidence type="ECO:0000313" key="4">
    <source>
        <dbReference type="EMBL" id="EXJ92989.1"/>
    </source>
</evidence>
<dbReference type="RefSeq" id="XP_007729879.1">
    <property type="nucleotide sequence ID" value="XM_007731689.1"/>
</dbReference>
<dbReference type="AlphaFoldDB" id="W9ZER0"/>
<protein>
    <recommendedName>
        <fullName evidence="3">NmrA-like domain-containing protein</fullName>
    </recommendedName>
</protein>
<dbReference type="GO" id="GO:0016491">
    <property type="term" value="F:oxidoreductase activity"/>
    <property type="evidence" value="ECO:0007669"/>
    <property type="project" value="UniProtKB-KW"/>
</dbReference>
<dbReference type="InterPro" id="IPR008030">
    <property type="entry name" value="NmrA-like"/>
</dbReference>
<dbReference type="SUPFAM" id="SSF51735">
    <property type="entry name" value="NAD(P)-binding Rossmann-fold domains"/>
    <property type="match status" value="1"/>
</dbReference>
<dbReference type="STRING" id="1182542.W9ZER0"/>
<dbReference type="OrthoDB" id="9974981at2759"/>
<dbReference type="HOGENOM" id="CLU_044876_3_3_1"/>
<evidence type="ECO:0000256" key="2">
    <source>
        <dbReference type="ARBA" id="ARBA00023002"/>
    </source>
</evidence>
<reference evidence="4 5" key="1">
    <citation type="submission" date="2013-03" db="EMBL/GenBank/DDBJ databases">
        <title>The Genome Sequence of Capronia epimyces CBS 606.96.</title>
        <authorList>
            <consortium name="The Broad Institute Genomics Platform"/>
            <person name="Cuomo C."/>
            <person name="de Hoog S."/>
            <person name="Gorbushina A."/>
            <person name="Walker B."/>
            <person name="Young S.K."/>
            <person name="Zeng Q."/>
            <person name="Gargeya S."/>
            <person name="Fitzgerald M."/>
            <person name="Haas B."/>
            <person name="Abouelleil A."/>
            <person name="Allen A.W."/>
            <person name="Alvarado L."/>
            <person name="Arachchi H.M."/>
            <person name="Berlin A.M."/>
            <person name="Chapman S.B."/>
            <person name="Gainer-Dewar J."/>
            <person name="Goldberg J."/>
            <person name="Griggs A."/>
            <person name="Gujja S."/>
            <person name="Hansen M."/>
            <person name="Howarth C."/>
            <person name="Imamovic A."/>
            <person name="Ireland A."/>
            <person name="Larimer J."/>
            <person name="McCowan C."/>
            <person name="Murphy C."/>
            <person name="Pearson M."/>
            <person name="Poon T.W."/>
            <person name="Priest M."/>
            <person name="Roberts A."/>
            <person name="Saif S."/>
            <person name="Shea T."/>
            <person name="Sisk P."/>
            <person name="Sykes S."/>
            <person name="Wortman J."/>
            <person name="Nusbaum C."/>
            <person name="Birren B."/>
        </authorList>
    </citation>
    <scope>NUCLEOTIDE SEQUENCE [LARGE SCALE GENOMIC DNA]</scope>
    <source>
        <strain evidence="4 5">CBS 606.96</strain>
    </source>
</reference>
<dbReference type="GeneID" id="19165679"/>
<dbReference type="eggNOG" id="ENOG502SHHA">
    <property type="taxonomic scope" value="Eukaryota"/>
</dbReference>
<dbReference type="Gene3D" id="3.40.50.720">
    <property type="entry name" value="NAD(P)-binding Rossmann-like Domain"/>
    <property type="match status" value="1"/>
</dbReference>
<dbReference type="PANTHER" id="PTHR47706">
    <property type="entry name" value="NMRA-LIKE FAMILY PROTEIN"/>
    <property type="match status" value="1"/>
</dbReference>
<dbReference type="Gene3D" id="3.90.25.10">
    <property type="entry name" value="UDP-galactose 4-epimerase, domain 1"/>
    <property type="match status" value="1"/>
</dbReference>
<comment type="caution">
    <text evidence="4">The sequence shown here is derived from an EMBL/GenBank/DDBJ whole genome shotgun (WGS) entry which is preliminary data.</text>
</comment>
<feature type="domain" description="NmrA-like" evidence="3">
    <location>
        <begin position="8"/>
        <end position="235"/>
    </location>
</feature>
<dbReference type="PANTHER" id="PTHR47706:SF9">
    <property type="entry name" value="NMRA-LIKE DOMAIN-CONTAINING PROTEIN-RELATED"/>
    <property type="match status" value="1"/>
</dbReference>
<keyword evidence="2" id="KW-0560">Oxidoreductase</keyword>
<accession>W9ZER0</accession>
<keyword evidence="1" id="KW-0521">NADP</keyword>